<protein>
    <recommendedName>
        <fullName evidence="1">PorZ N-terminal beta-propeller domain-containing protein</fullName>
    </recommendedName>
</protein>
<comment type="caution">
    <text evidence="2">The sequence shown here is derived from an EMBL/GenBank/DDBJ whole genome shotgun (WGS) entry which is preliminary data.</text>
</comment>
<feature type="domain" description="PorZ N-terminal beta-propeller" evidence="1">
    <location>
        <begin position="45"/>
        <end position="200"/>
    </location>
</feature>
<organism evidence="2 3">
    <name type="scientific">Plebeiibacterium sediminum</name>
    <dbReference type="NCBI Taxonomy" id="2992112"/>
    <lineage>
        <taxon>Bacteria</taxon>
        <taxon>Pseudomonadati</taxon>
        <taxon>Bacteroidota</taxon>
        <taxon>Bacteroidia</taxon>
        <taxon>Marinilabiliales</taxon>
        <taxon>Marinilabiliaceae</taxon>
        <taxon>Plebeiibacterium</taxon>
    </lineage>
</organism>
<dbReference type="InterPro" id="IPR048954">
    <property type="entry name" value="PorZ_N"/>
</dbReference>
<dbReference type="AlphaFoldDB" id="A0AAE3SEH5"/>
<keyword evidence="3" id="KW-1185">Reference proteome</keyword>
<proteinExistence type="predicted"/>
<reference evidence="2" key="1">
    <citation type="submission" date="2022-10" db="EMBL/GenBank/DDBJ databases">
        <authorList>
            <person name="Yu W.X."/>
        </authorList>
    </citation>
    <scope>NUCLEOTIDE SEQUENCE</scope>
    <source>
        <strain evidence="2">AAT</strain>
    </source>
</reference>
<dbReference type="RefSeq" id="WP_301188689.1">
    <property type="nucleotide sequence ID" value="NZ_JAPDPJ010000001.1"/>
</dbReference>
<name>A0AAE3SEH5_9BACT</name>
<dbReference type="Pfam" id="PF21544">
    <property type="entry name" value="PorZ_N_b_propeller"/>
    <property type="match status" value="1"/>
</dbReference>
<dbReference type="Proteomes" id="UP001209229">
    <property type="component" value="Unassembled WGS sequence"/>
</dbReference>
<evidence type="ECO:0000313" key="3">
    <source>
        <dbReference type="Proteomes" id="UP001209229"/>
    </source>
</evidence>
<dbReference type="SUPFAM" id="SSF63829">
    <property type="entry name" value="Calcium-dependent phosphotriesterase"/>
    <property type="match status" value="2"/>
</dbReference>
<dbReference type="Pfam" id="PF07494">
    <property type="entry name" value="Reg_prop"/>
    <property type="match status" value="1"/>
</dbReference>
<accession>A0AAE3SEH5</accession>
<sequence>MKYIFIFCLAIILPTKTFTQASIGDWQEYLSFSNVQNIEKIDHIIYAASDIGIFTYDTNDFIIQKHTKINGLSDIGISTIKRIPNSSKLFIGYENGNIDILENGNINNIPELKIKSISNSKKINNVDFINNQAYCATDFGILVVDYNKLEISDFYYIGDNASPLTVNQIAHTSDSIFAATKEGLRKAPLNSTSLAYYETWEYTSEDHSEFSGVISVNDMIITTKHTNTYQTYAYSNNNWNIINSASNFIKLQSFTNNFAIVLNNEIELYYNNLIHQSTISEYQIEDKKLSIAYTCILIDDEIEWVGDKNNGLIKIGEPFDLQIVPDGPYSNRSFKIITTANALWTTTGDYNQTRRIPAEVSIFRDHEWKHLNSSTDPLFQNYNNITDIVIDPNNESHVYLASYNNGILELEDDKAVYQYNDQNSGLQKVYIWELVASIVLDNDGNLYANNQEVTYPIVVKPVGVTDDKESWIQYNYLPYDNPGDQFWIRKMIYTSWGDIWCTTTDQAFGLFIMNTNGTPYNPEDDIYRSPRTTASFNDSRNSVISLWDEDGNSITSRLQCLAEDKNGYIWIGSDEGPLVYYRPQTVFEEDYPQVSKILVPRNDGSGLADYLLENENIATIEVDGANRKWFGTQNGVYLISEDGTETIHHFTKENSPLISNIINSITINPESGEVFFGTDKGIVSFIGTATEGKENYNSVLVFPNPVKPGYDGEITISGLIENTTTLITDISGKLVYQAISTGGQVVWNGRNLNNNKVSSGVYLVFSTNEYGEKSLATKIMIVR</sequence>
<evidence type="ECO:0000313" key="2">
    <source>
        <dbReference type="EMBL" id="MCW3785118.1"/>
    </source>
</evidence>
<dbReference type="InterPro" id="IPR011110">
    <property type="entry name" value="Reg_prop"/>
</dbReference>
<evidence type="ECO:0000259" key="1">
    <source>
        <dbReference type="Pfam" id="PF21544"/>
    </source>
</evidence>
<dbReference type="InterPro" id="IPR015943">
    <property type="entry name" value="WD40/YVTN_repeat-like_dom_sf"/>
</dbReference>
<gene>
    <name evidence="2" type="ORF">OM075_01500</name>
</gene>
<dbReference type="EMBL" id="JAPDPJ010000001">
    <property type="protein sequence ID" value="MCW3785118.1"/>
    <property type="molecule type" value="Genomic_DNA"/>
</dbReference>
<dbReference type="Gene3D" id="2.130.10.10">
    <property type="entry name" value="YVTN repeat-like/Quinoprotein amine dehydrogenase"/>
    <property type="match status" value="2"/>
</dbReference>